<evidence type="ECO:0000259" key="2">
    <source>
        <dbReference type="Pfam" id="PF04784"/>
    </source>
</evidence>
<keyword evidence="4" id="KW-1185">Reference proteome</keyword>
<organism evidence="3 4">
    <name type="scientific">Mariniflexile gromovii</name>
    <dbReference type="NCBI Taxonomy" id="362523"/>
    <lineage>
        <taxon>Bacteria</taxon>
        <taxon>Pseudomonadati</taxon>
        <taxon>Bacteroidota</taxon>
        <taxon>Flavobacteriia</taxon>
        <taxon>Flavobacteriales</taxon>
        <taxon>Flavobacteriaceae</taxon>
        <taxon>Mariniflexile</taxon>
    </lineage>
</organism>
<comment type="caution">
    <text evidence="3">The sequence shown here is derived from an EMBL/GenBank/DDBJ whole genome shotgun (WGS) entry which is preliminary data.</text>
</comment>
<proteinExistence type="predicted"/>
<protein>
    <submittedName>
        <fullName evidence="3">DUF547 domain-containing protein</fullName>
    </submittedName>
</protein>
<feature type="chain" id="PRO_5046347049" evidence="1">
    <location>
        <begin position="22"/>
        <end position="233"/>
    </location>
</feature>
<dbReference type="RefSeq" id="WP_209653816.1">
    <property type="nucleotide sequence ID" value="NZ_JAGJCB010000004.1"/>
</dbReference>
<dbReference type="Proteomes" id="UP000670776">
    <property type="component" value="Unassembled WGS sequence"/>
</dbReference>
<dbReference type="InterPro" id="IPR006869">
    <property type="entry name" value="DUF547"/>
</dbReference>
<keyword evidence="1" id="KW-0732">Signal</keyword>
<reference evidence="3 4" key="1">
    <citation type="submission" date="2021-04" db="EMBL/GenBank/DDBJ databases">
        <title>Mariniflexile gromovii gen. nov., sp. nov., a gliding bacterium isolated from the sea urchin Strongylocentrotus intermedius.</title>
        <authorList>
            <person name="Ko S."/>
            <person name="Le V."/>
            <person name="Ahn C.-Y."/>
            <person name="Oh H.-M."/>
        </authorList>
    </citation>
    <scope>NUCLEOTIDE SEQUENCE [LARGE SCALE GENOMIC DNA]</scope>
    <source>
        <strain evidence="3 4">KCTC 12570</strain>
    </source>
</reference>
<dbReference type="PANTHER" id="PTHR46361">
    <property type="entry name" value="ELECTRON CARRIER/ PROTEIN DISULFIDE OXIDOREDUCTASE"/>
    <property type="match status" value="1"/>
</dbReference>
<dbReference type="Pfam" id="PF04784">
    <property type="entry name" value="DUF547"/>
    <property type="match status" value="1"/>
</dbReference>
<gene>
    <name evidence="3" type="ORF">J8H85_06685</name>
</gene>
<dbReference type="EMBL" id="JAGJCB010000004">
    <property type="protein sequence ID" value="MBP0903508.1"/>
    <property type="molecule type" value="Genomic_DNA"/>
</dbReference>
<feature type="signal peptide" evidence="1">
    <location>
        <begin position="1"/>
        <end position="21"/>
    </location>
</feature>
<feature type="domain" description="DUF547" evidence="2">
    <location>
        <begin position="69"/>
        <end position="172"/>
    </location>
</feature>
<evidence type="ECO:0000256" key="1">
    <source>
        <dbReference type="SAM" id="SignalP"/>
    </source>
</evidence>
<sequence length="233" mass="27146">MKKYYYVIIVLLLSFSGTSQNSNHDAWDKLLKKHVSNDGLVNYKTFKTDNKALNNYITSLSEHTPNDATSKEEKLTYWINAYNALTIDLILRHYPTKSIKDIKDPWDQRLWKLGRTWYNLNDIEHKILRKMNEPRIHLAIVCASVSCPKLSNEAFSTVSLEQQLTKATKDFLTDTSKNSISEDTLELSKIFQWFAKDFKQNGDLIDFLNKYSSIKISGKAKINYKDYNWGLNE</sequence>
<name>A0ABS4BSW9_9FLAO</name>
<accession>A0ABS4BSW9</accession>
<dbReference type="PANTHER" id="PTHR46361:SF3">
    <property type="entry name" value="ELECTRON CARRIER_ PROTEIN DISULFIDE OXIDOREDUCTASE"/>
    <property type="match status" value="1"/>
</dbReference>
<evidence type="ECO:0000313" key="3">
    <source>
        <dbReference type="EMBL" id="MBP0903508.1"/>
    </source>
</evidence>
<evidence type="ECO:0000313" key="4">
    <source>
        <dbReference type="Proteomes" id="UP000670776"/>
    </source>
</evidence>